<keyword evidence="9" id="KW-0862">Zinc</keyword>
<dbReference type="Pfam" id="PF26192">
    <property type="entry name" value="RNF157-like_N"/>
    <property type="match status" value="1"/>
</dbReference>
<feature type="domain" description="RING-type" evidence="14">
    <location>
        <begin position="152"/>
        <end position="191"/>
    </location>
</feature>
<dbReference type="GO" id="GO:0061630">
    <property type="term" value="F:ubiquitin protein ligase activity"/>
    <property type="evidence" value="ECO:0007669"/>
    <property type="project" value="UniProtKB-EC"/>
</dbReference>
<evidence type="ECO:0000256" key="8">
    <source>
        <dbReference type="ARBA" id="ARBA00022786"/>
    </source>
</evidence>
<dbReference type="Pfam" id="PF13920">
    <property type="entry name" value="zf-C3HC4_3"/>
    <property type="match status" value="1"/>
</dbReference>
<keyword evidence="8" id="KW-0833">Ubl conjugation pathway</keyword>
<keyword evidence="6" id="KW-0479">Metal-binding</keyword>
<name>A0A816JGJ8_BRANA</name>
<comment type="pathway">
    <text evidence="2">Protein modification; protein ubiquitination.</text>
</comment>
<reference evidence="15" key="1">
    <citation type="submission" date="2021-01" db="EMBL/GenBank/DDBJ databases">
        <authorList>
            <consortium name="Genoscope - CEA"/>
            <person name="William W."/>
        </authorList>
    </citation>
    <scope>NUCLEOTIDE SEQUENCE</scope>
</reference>
<evidence type="ECO:0000256" key="6">
    <source>
        <dbReference type="ARBA" id="ARBA00022723"/>
    </source>
</evidence>
<evidence type="ECO:0000256" key="10">
    <source>
        <dbReference type="ARBA" id="ARBA00023288"/>
    </source>
</evidence>
<feature type="compositionally biased region" description="Basic and acidic residues" evidence="13">
    <location>
        <begin position="494"/>
        <end position="503"/>
    </location>
</feature>
<evidence type="ECO:0000259" key="14">
    <source>
        <dbReference type="PROSITE" id="PS50089"/>
    </source>
</evidence>
<dbReference type="SMART" id="SM00184">
    <property type="entry name" value="RING"/>
    <property type="match status" value="1"/>
</dbReference>
<protein>
    <recommendedName>
        <fullName evidence="3">RING-type E3 ubiquitin transferase</fullName>
        <ecNumber evidence="3">2.3.2.27</ecNumber>
    </recommendedName>
</protein>
<keyword evidence="4" id="KW-0808">Transferase</keyword>
<comment type="similarity">
    <text evidence="11">Belongs to the RING-type zinc finger family. LOG2 subfamily.</text>
</comment>
<evidence type="ECO:0000256" key="5">
    <source>
        <dbReference type="ARBA" id="ARBA00022707"/>
    </source>
</evidence>
<sequence>MSSNKPKKKRERHGKHVEFGDYDDDTYGGGGFKTNGTAQKFVQPSGTVTDLGFFSLDDLSNPLPDEVDPLVISAETVISPSSGSEEPLVHKQITLACLEKTDDGSFKVKVMKQILWIEGARYELRELYGIDNSTAQDDDVASGLEDSGDKECVICLTEPKDTAVMPCRHLCLCSDCAKELRFQSKKCPICRQPFDELLMIKVENVIGRVHDLGDVLTVKAQGEDRKRVEFRLVDSHLSAAHSQLATVEKSTGKKDGKRIQYDWNDAEIKPISEIMDATKHSHAHRFPHMMNRKRGNVGLGIDTAKRKRTPTINEIPNLEENHSCSKSISNQDIPLSSIYFRLLETIEGHQVPSYTIPPYQQISMLSPQTPRNLRRLVLENLHERSFKSIKSKGGHKRKSSCNVLKDITNISHLPNKRTPKQARTFNASTQTIEEEDELVGNDLFGGIVDEDNDQVFECSSQENTDTENEDSDLDDPIVSEEQDDRMITTNKAPNSERPDEIKKASKQSKSYVNENDYLDEGDPDYKCGHCGAIMWYGERLNKRRNAKKPTFSLCCMQGQVQLPLLKEPPSVLKKLLEGDEPRSRHFQKHIRPYNMVFSFTSLGGRVERSLKKGRGPDMFQLQGENYHLLGNLTPPDGSDPKFGQLYIVDTENEVENRSKCLRYNNKPSEHILTHFSN</sequence>
<proteinExistence type="inferred from homology"/>
<dbReference type="EMBL" id="HG994373">
    <property type="protein sequence ID" value="CAF1778862.1"/>
    <property type="molecule type" value="Genomic_DNA"/>
</dbReference>
<keyword evidence="7 12" id="KW-0863">Zinc-finger</keyword>
<evidence type="ECO:0000256" key="4">
    <source>
        <dbReference type="ARBA" id="ARBA00022679"/>
    </source>
</evidence>
<evidence type="ECO:0000256" key="13">
    <source>
        <dbReference type="SAM" id="MobiDB-lite"/>
    </source>
</evidence>
<organism evidence="15">
    <name type="scientific">Brassica napus</name>
    <name type="common">Rape</name>
    <dbReference type="NCBI Taxonomy" id="3708"/>
    <lineage>
        <taxon>Eukaryota</taxon>
        <taxon>Viridiplantae</taxon>
        <taxon>Streptophyta</taxon>
        <taxon>Embryophyta</taxon>
        <taxon>Tracheophyta</taxon>
        <taxon>Spermatophyta</taxon>
        <taxon>Magnoliopsida</taxon>
        <taxon>eudicotyledons</taxon>
        <taxon>Gunneridae</taxon>
        <taxon>Pentapetalae</taxon>
        <taxon>rosids</taxon>
        <taxon>malvids</taxon>
        <taxon>Brassicales</taxon>
        <taxon>Brassicaceae</taxon>
        <taxon>Brassiceae</taxon>
        <taxon>Brassica</taxon>
    </lineage>
</organism>
<evidence type="ECO:0000256" key="12">
    <source>
        <dbReference type="PROSITE-ProRule" id="PRU00175"/>
    </source>
</evidence>
<dbReference type="PANTHER" id="PTHR22996:SF28">
    <property type="entry name" value="E3 UBIQUITIN-PROTEIN LIGASE LUL3-RELATED"/>
    <property type="match status" value="1"/>
</dbReference>
<dbReference type="InterPro" id="IPR045194">
    <property type="entry name" value="MGRN1/RNF157-like"/>
</dbReference>
<feature type="region of interest" description="Disordered" evidence="13">
    <location>
        <begin position="1"/>
        <end position="22"/>
    </location>
</feature>
<evidence type="ECO:0000256" key="2">
    <source>
        <dbReference type="ARBA" id="ARBA00004906"/>
    </source>
</evidence>
<dbReference type="PANTHER" id="PTHR22996">
    <property type="entry name" value="MAHOGUNIN"/>
    <property type="match status" value="1"/>
</dbReference>
<dbReference type="Gene3D" id="3.30.40.10">
    <property type="entry name" value="Zinc/RING finger domain, C3HC4 (zinc finger)"/>
    <property type="match status" value="1"/>
</dbReference>
<accession>A0A816JGJ8</accession>
<evidence type="ECO:0000256" key="7">
    <source>
        <dbReference type="ARBA" id="ARBA00022771"/>
    </source>
</evidence>
<dbReference type="InterPro" id="IPR045195">
    <property type="entry name" value="LOG2-like_mRING_C3HC5"/>
</dbReference>
<dbReference type="FunFam" id="3.30.40.10:FF:000115">
    <property type="entry name" value="probable E3 ubiquitin-protein ligase LOG2"/>
    <property type="match status" value="1"/>
</dbReference>
<comment type="catalytic activity">
    <reaction evidence="1">
        <text>S-ubiquitinyl-[E2 ubiquitin-conjugating enzyme]-L-cysteine + [acceptor protein]-L-lysine = [E2 ubiquitin-conjugating enzyme]-L-cysteine + N(6)-ubiquitinyl-[acceptor protein]-L-lysine.</text>
        <dbReference type="EC" id="2.3.2.27"/>
    </reaction>
</comment>
<dbReference type="PROSITE" id="PS50089">
    <property type="entry name" value="ZF_RING_2"/>
    <property type="match status" value="1"/>
</dbReference>
<dbReference type="InterPro" id="IPR013083">
    <property type="entry name" value="Znf_RING/FYVE/PHD"/>
</dbReference>
<keyword evidence="5" id="KW-0519">Myristate</keyword>
<evidence type="ECO:0000313" key="15">
    <source>
        <dbReference type="EMBL" id="CAF1778862.1"/>
    </source>
</evidence>
<evidence type="ECO:0000256" key="9">
    <source>
        <dbReference type="ARBA" id="ARBA00022833"/>
    </source>
</evidence>
<feature type="compositionally biased region" description="Acidic residues" evidence="13">
    <location>
        <begin position="464"/>
        <end position="483"/>
    </location>
</feature>
<evidence type="ECO:0000256" key="3">
    <source>
        <dbReference type="ARBA" id="ARBA00012483"/>
    </source>
</evidence>
<dbReference type="CDD" id="cd16789">
    <property type="entry name" value="mRING-HC-C3HC5_MGRN1-like"/>
    <property type="match status" value="1"/>
</dbReference>
<dbReference type="EC" id="2.3.2.27" evidence="3"/>
<feature type="compositionally biased region" description="Basic residues" evidence="13">
    <location>
        <begin position="1"/>
        <end position="15"/>
    </location>
</feature>
<feature type="region of interest" description="Disordered" evidence="13">
    <location>
        <begin position="458"/>
        <end position="509"/>
    </location>
</feature>
<dbReference type="InterPro" id="IPR058981">
    <property type="entry name" value="MGRN1/RNF157-like_N"/>
</dbReference>
<gene>
    <name evidence="15" type="ORF">DARMORV10_C09P57380.1</name>
</gene>
<dbReference type="SUPFAM" id="SSF57850">
    <property type="entry name" value="RING/U-box"/>
    <property type="match status" value="1"/>
</dbReference>
<dbReference type="Proteomes" id="UP001295469">
    <property type="component" value="Chromosome C09"/>
</dbReference>
<dbReference type="InterPro" id="IPR001841">
    <property type="entry name" value="Znf_RING"/>
</dbReference>
<keyword evidence="10" id="KW-0449">Lipoprotein</keyword>
<dbReference type="AlphaFoldDB" id="A0A816JGJ8"/>
<evidence type="ECO:0000256" key="11">
    <source>
        <dbReference type="ARBA" id="ARBA00025721"/>
    </source>
</evidence>
<evidence type="ECO:0000256" key="1">
    <source>
        <dbReference type="ARBA" id="ARBA00000900"/>
    </source>
</evidence>
<dbReference type="GO" id="GO:0008270">
    <property type="term" value="F:zinc ion binding"/>
    <property type="evidence" value="ECO:0007669"/>
    <property type="project" value="UniProtKB-KW"/>
</dbReference>